<dbReference type="GO" id="GO:0000428">
    <property type="term" value="C:DNA-directed RNA polymerase complex"/>
    <property type="evidence" value="ECO:0007669"/>
    <property type="project" value="UniProtKB-KW"/>
</dbReference>
<accession>A0A2X4PLP4</accession>
<comment type="subunit">
    <text evidence="7">The RNAP catalytic core consists of 2 alpha, 1 beta, 1 beta' and 1 omega subunit. When a sigma factor is associated with the core the holoenzyme is formed, which can initiate transcription.</text>
</comment>
<dbReference type="InterPro" id="IPR042102">
    <property type="entry name" value="RNA_pol_Rpb1_3_sf"/>
</dbReference>
<evidence type="ECO:0000256" key="3">
    <source>
        <dbReference type="ARBA" id="ARBA00022695"/>
    </source>
</evidence>
<protein>
    <recommendedName>
        <fullName evidence="7">DNA-directed RNA polymerase subunit beta'</fullName>
        <shortName evidence="7">RNAP subunit beta'</shortName>
        <ecNumber evidence="7">2.7.7.6</ecNumber>
    </recommendedName>
    <alternativeName>
        <fullName evidence="7">RNA polymerase subunit beta'</fullName>
    </alternativeName>
    <alternativeName>
        <fullName evidence="7">Transcriptase subunit beta'</fullName>
    </alternativeName>
</protein>
<dbReference type="HAMAP" id="MF_01322">
    <property type="entry name" value="RNApol_bact_RpoC"/>
    <property type="match status" value="1"/>
</dbReference>
<dbReference type="InterPro" id="IPR000722">
    <property type="entry name" value="RNA_pol_asu"/>
</dbReference>
<gene>
    <name evidence="7 10" type="primary">rpoC</name>
    <name evidence="10" type="ORF">NCTC12858_00233</name>
</gene>
<feature type="binding site" evidence="7">
    <location>
        <position position="81"/>
    </location>
    <ligand>
        <name>Zn(2+)</name>
        <dbReference type="ChEBI" id="CHEBI:29105"/>
        <label>1</label>
    </ligand>
</feature>
<dbReference type="Gene3D" id="1.10.274.100">
    <property type="entry name" value="RNA polymerase Rpb1, domain 3"/>
    <property type="match status" value="2"/>
</dbReference>
<comment type="cofactor">
    <cofactor evidence="7">
        <name>Mg(2+)</name>
        <dbReference type="ChEBI" id="CHEBI:18420"/>
    </cofactor>
    <text evidence="7">Binds 1 Mg(2+) ion per subunit.</text>
</comment>
<comment type="similarity">
    <text evidence="7 8">Belongs to the RNA polymerase beta' chain family.</text>
</comment>
<keyword evidence="7" id="KW-0862">Zinc</keyword>
<dbReference type="GO" id="GO:0003899">
    <property type="term" value="F:DNA-directed RNA polymerase activity"/>
    <property type="evidence" value="ECO:0007669"/>
    <property type="project" value="UniProtKB-UniRule"/>
</dbReference>
<evidence type="ECO:0000256" key="4">
    <source>
        <dbReference type="ARBA" id="ARBA00022723"/>
    </source>
</evidence>
<dbReference type="InterPro" id="IPR044893">
    <property type="entry name" value="RNA_pol_Rpb1_clamp_domain"/>
</dbReference>
<reference evidence="10 11" key="1">
    <citation type="submission" date="2018-06" db="EMBL/GenBank/DDBJ databases">
        <authorList>
            <consortium name="Pathogen Informatics"/>
            <person name="Doyle S."/>
        </authorList>
    </citation>
    <scope>NUCLEOTIDE SEQUENCE [LARGE SCALE GENOMIC DNA]</scope>
    <source>
        <strain evidence="10 11">NCTC12858</strain>
    </source>
</reference>
<keyword evidence="1 7" id="KW-0240">DNA-directed RNA polymerase</keyword>
<dbReference type="Proteomes" id="UP000249300">
    <property type="component" value="Chromosome 1"/>
</dbReference>
<dbReference type="GO" id="GO:0006351">
    <property type="term" value="P:DNA-templated transcription"/>
    <property type="evidence" value="ECO:0007669"/>
    <property type="project" value="UniProtKB-UniRule"/>
</dbReference>
<comment type="function">
    <text evidence="7 8">DNA-dependent RNA polymerase catalyzes the transcription of DNA into RNA using the four ribonucleoside triphosphates as substrates.</text>
</comment>
<dbReference type="NCBIfam" id="TIGR02386">
    <property type="entry name" value="rpoC_TIGR"/>
    <property type="match status" value="1"/>
</dbReference>
<dbReference type="RefSeq" id="WP_111759311.1">
    <property type="nucleotide sequence ID" value="NZ_LS483447.1"/>
</dbReference>
<dbReference type="InterPro" id="IPR006592">
    <property type="entry name" value="RNA_pol_N"/>
</dbReference>
<dbReference type="InterPro" id="IPR007066">
    <property type="entry name" value="RNA_pol_Rpb1_3"/>
</dbReference>
<feature type="binding site" evidence="7">
    <location>
        <position position="482"/>
    </location>
    <ligand>
        <name>Mg(2+)</name>
        <dbReference type="ChEBI" id="CHEBI:18420"/>
    </ligand>
</feature>
<dbReference type="Gene3D" id="2.40.40.20">
    <property type="match status" value="1"/>
</dbReference>
<dbReference type="Gene3D" id="2.40.50.100">
    <property type="match status" value="3"/>
</dbReference>
<evidence type="ECO:0000256" key="5">
    <source>
        <dbReference type="ARBA" id="ARBA00023163"/>
    </source>
</evidence>
<dbReference type="Pfam" id="PF05000">
    <property type="entry name" value="RNA_pol_Rpb1_4"/>
    <property type="match status" value="1"/>
</dbReference>
<feature type="binding site" evidence="7">
    <location>
        <position position="905"/>
    </location>
    <ligand>
        <name>Zn(2+)</name>
        <dbReference type="ChEBI" id="CHEBI:29105"/>
        <label>2</label>
    </ligand>
</feature>
<comment type="cofactor">
    <cofactor evidence="7">
        <name>Zn(2+)</name>
        <dbReference type="ChEBI" id="CHEBI:29105"/>
    </cofactor>
    <text evidence="7">Binds 2 Zn(2+) ions per subunit.</text>
</comment>
<dbReference type="KEGG" id="pcre:NCTC12858_00233"/>
<evidence type="ECO:0000256" key="7">
    <source>
        <dbReference type="HAMAP-Rule" id="MF_01322"/>
    </source>
</evidence>
<dbReference type="InterPro" id="IPR007081">
    <property type="entry name" value="RNA_pol_Rpb1_5"/>
</dbReference>
<proteinExistence type="inferred from homology"/>
<evidence type="ECO:0000256" key="2">
    <source>
        <dbReference type="ARBA" id="ARBA00022679"/>
    </source>
</evidence>
<dbReference type="Gene3D" id="4.10.860.120">
    <property type="entry name" value="RNA polymerase II, clamp domain"/>
    <property type="match status" value="1"/>
</dbReference>
<dbReference type="Gene3D" id="1.10.1790.20">
    <property type="match status" value="1"/>
</dbReference>
<evidence type="ECO:0000256" key="1">
    <source>
        <dbReference type="ARBA" id="ARBA00022478"/>
    </source>
</evidence>
<dbReference type="InterPro" id="IPR045867">
    <property type="entry name" value="DNA-dir_RpoC_beta_prime"/>
</dbReference>
<feature type="binding site" evidence="7">
    <location>
        <position position="908"/>
    </location>
    <ligand>
        <name>Zn(2+)</name>
        <dbReference type="ChEBI" id="CHEBI:29105"/>
        <label>2</label>
    </ligand>
</feature>
<evidence type="ECO:0000259" key="9">
    <source>
        <dbReference type="SMART" id="SM00663"/>
    </source>
</evidence>
<dbReference type="GO" id="GO:0003677">
    <property type="term" value="F:DNA binding"/>
    <property type="evidence" value="ECO:0007669"/>
    <property type="project" value="UniProtKB-UniRule"/>
</dbReference>
<comment type="catalytic activity">
    <reaction evidence="6 7 8">
        <text>RNA(n) + a ribonucleoside 5'-triphosphate = RNA(n+1) + diphosphate</text>
        <dbReference type="Rhea" id="RHEA:21248"/>
        <dbReference type="Rhea" id="RHEA-COMP:14527"/>
        <dbReference type="Rhea" id="RHEA-COMP:17342"/>
        <dbReference type="ChEBI" id="CHEBI:33019"/>
        <dbReference type="ChEBI" id="CHEBI:61557"/>
        <dbReference type="ChEBI" id="CHEBI:140395"/>
        <dbReference type="EC" id="2.7.7.6"/>
    </reaction>
</comment>
<name>A0A2X4PLP4_9PORP</name>
<dbReference type="Pfam" id="PF04998">
    <property type="entry name" value="RNA_pol_Rpb1_5"/>
    <property type="match status" value="1"/>
</dbReference>
<organism evidence="10 11">
    <name type="scientific">Porphyromonas crevioricanis</name>
    <dbReference type="NCBI Taxonomy" id="393921"/>
    <lineage>
        <taxon>Bacteria</taxon>
        <taxon>Pseudomonadati</taxon>
        <taxon>Bacteroidota</taxon>
        <taxon>Bacteroidia</taxon>
        <taxon>Bacteroidales</taxon>
        <taxon>Porphyromonadaceae</taxon>
        <taxon>Porphyromonas</taxon>
    </lineage>
</organism>
<dbReference type="PANTHER" id="PTHR19376:SF54">
    <property type="entry name" value="DNA-DIRECTED RNA POLYMERASE SUBUNIT BETA"/>
    <property type="match status" value="1"/>
</dbReference>
<feature type="binding site" evidence="7">
    <location>
        <position position="824"/>
    </location>
    <ligand>
        <name>Zn(2+)</name>
        <dbReference type="ChEBI" id="CHEBI:29105"/>
        <label>2</label>
    </ligand>
</feature>
<dbReference type="Gene3D" id="1.10.40.90">
    <property type="match status" value="1"/>
</dbReference>
<dbReference type="EC" id="2.7.7.6" evidence="7"/>
<feature type="binding site" evidence="7">
    <location>
        <position position="84"/>
    </location>
    <ligand>
        <name>Zn(2+)</name>
        <dbReference type="ChEBI" id="CHEBI:29105"/>
        <label>1</label>
    </ligand>
</feature>
<feature type="binding site" evidence="7">
    <location>
        <position position="68"/>
    </location>
    <ligand>
        <name>Zn(2+)</name>
        <dbReference type="ChEBI" id="CHEBI:29105"/>
        <label>1</label>
    </ligand>
</feature>
<dbReference type="Pfam" id="PF00623">
    <property type="entry name" value="RNA_pol_Rpb1_2"/>
    <property type="match status" value="2"/>
</dbReference>
<dbReference type="Gene3D" id="1.10.132.30">
    <property type="match status" value="1"/>
</dbReference>
<keyword evidence="7" id="KW-0460">Magnesium</keyword>
<keyword evidence="11" id="KW-1185">Reference proteome</keyword>
<keyword evidence="5 7" id="KW-0804">Transcription</keyword>
<dbReference type="Pfam" id="PF04997">
    <property type="entry name" value="RNA_pol_Rpb1_1"/>
    <property type="match status" value="1"/>
</dbReference>
<dbReference type="PANTHER" id="PTHR19376">
    <property type="entry name" value="DNA-DIRECTED RNA POLYMERASE"/>
    <property type="match status" value="1"/>
</dbReference>
<sequence>MAFKKENKIKSNFSRITVSLASPEEILENSCGEVLKPETINYRTYKPERDGLFCERIFGPVKDFECHCGKYKRIRYRGIVCDRCGVEVTEKKVRRERMGHILLEVPVAHIWYFRSLPNKIGYLLGLPTKTLDAIIYYEKYIVVQPGIAAHLLREEEEKPLSAMDTLTEEEYLNLLDEVLKKDPTNQELPNTDPNKFIAKIGAEAVYDLLQRVNLDELSYELRYSANHGNSQQRKNEALKRLQVVESFRSSAHINKPEWMIMKVIPVIPPDLRPLVPLDGGRFATSDLNDLYRRVIIRNNRLKRLIEIKAPEVILRNEKRMLQEAVDSLFDNSRKSSAVKGDNNRPLKSLSDSLKGKQGRFRQNLLGKRVDYSARSVIVVGPELKMHECGLPKDMAAELYKPFVIRKLIERGIVKTVKSAKKIVDRKEPLIWDILENVMKGHPVLLNRAPTLHRLGIQAFQPKMIEGKAIQLHPLSCTAFNADFDGDQMAVHLPLGTEAVLEAQILMLASHNILNPANGAPITVPSQDMVLGLYYITKLRPGAKGAGLTFYGPEEATIAYNEGKVDLHAPVKVLVEDRVDGALVTRMVETSVGRLMVNELVPEEVGYINELLGKKALRDIIGLVIKICGVARTAQFLDDIKNLGYYMAFKGGLSFNLGDVIIPQEKQKLIDEGYEKVAETMNNYSMGFITNNERYNQIIDTWTHINAKLSNVLIDHLAKDNEGFNSVFMMMDSGARGSKEQIRQLSGMRGLMAKPQKSGVEGGQIIENPILSNFKEGLSVLEYFISTHGARKGLADTALKTADAGYLTRRLVDVSHDVIISEEDCGTLRGLVTGELRKNEEVVASLYDRILGRVSVHDVVHPNTGEILVHSGEEIREQQAQLIQDSPIETVEIRSVLTCESKQGVCAKCYGRNLATNKMVQRGEVVGVIAAQSIGEPGTQLTLRTFHVGGIASNIATENSMISKFDAVLDFEELRIVDVEDSDKPYSVVVSRMTEMRQVDPNTGIVLATHNVPYGAKLYKQKGDSVKKGDVIFEWDPFNAVIVSESDGKLEFENFEENVTYKVESDDTTGLREKIVIESKDKTKAPSVTVIDANGNPQRTYNLPLGAHVVKDSGTMVKVGETLVKIPRAIGKSGDITGGLPRVTELFEARNPSNPAVVSEIDGEVTFGRIKRGNREITVTSKLGEVKKYLVPLSKQILVQSNDFVRSGTPLSDGAITPADILAIKGPTAVQEYIVNEVQDVYRLQGVKINDKHFEVIVRQMMRKVEIMDPGDTRFLERQIVDKQEVMEENDRIWDKKIVEDAGDSQNFKPGQIVTLRKLRDENSMLKRKDLRPVVTRDAKPATSNQILQGITRAALQTTSFMSAASFQETTKVLNEAAINGKSDTLEGLKENVICGHLIPAGTSLRAYDKLIVMHKDDYEKVQAESKLLTTLPEKTEREAEAVEA</sequence>
<dbReference type="CDD" id="cd02655">
    <property type="entry name" value="RNAP_beta'_C"/>
    <property type="match status" value="1"/>
</dbReference>
<dbReference type="SUPFAM" id="SSF64484">
    <property type="entry name" value="beta and beta-prime subunits of DNA dependent RNA-polymerase"/>
    <property type="match status" value="1"/>
</dbReference>
<dbReference type="InterPro" id="IPR007080">
    <property type="entry name" value="RNA_pol_Rpb1_1"/>
</dbReference>
<evidence type="ECO:0000313" key="11">
    <source>
        <dbReference type="Proteomes" id="UP000249300"/>
    </source>
</evidence>
<dbReference type="InterPro" id="IPR007083">
    <property type="entry name" value="RNA_pol_Rpb1_4"/>
</dbReference>
<dbReference type="InterPro" id="IPR038120">
    <property type="entry name" value="Rpb1_funnel_sf"/>
</dbReference>
<dbReference type="Pfam" id="PF04983">
    <property type="entry name" value="RNA_pol_Rpb1_3"/>
    <property type="match status" value="1"/>
</dbReference>
<evidence type="ECO:0000256" key="8">
    <source>
        <dbReference type="RuleBase" id="RU004279"/>
    </source>
</evidence>
<keyword evidence="4 7" id="KW-0479">Metal-binding</keyword>
<feature type="binding site" evidence="7">
    <location>
        <position position="484"/>
    </location>
    <ligand>
        <name>Mg(2+)</name>
        <dbReference type="ChEBI" id="CHEBI:18420"/>
    </ligand>
</feature>
<dbReference type="SMART" id="SM00663">
    <property type="entry name" value="RPOLA_N"/>
    <property type="match status" value="1"/>
</dbReference>
<feature type="domain" description="RNA polymerase N-terminal" evidence="9">
    <location>
        <begin position="257"/>
        <end position="536"/>
    </location>
</feature>
<dbReference type="GO" id="GO:0008270">
    <property type="term" value="F:zinc ion binding"/>
    <property type="evidence" value="ECO:0007669"/>
    <property type="project" value="UniProtKB-UniRule"/>
</dbReference>
<keyword evidence="2 7" id="KW-0808">Transferase</keyword>
<dbReference type="CDD" id="cd01609">
    <property type="entry name" value="RNAP_beta'_N"/>
    <property type="match status" value="1"/>
</dbReference>
<feature type="binding site" evidence="7">
    <location>
        <position position="898"/>
    </location>
    <ligand>
        <name>Zn(2+)</name>
        <dbReference type="ChEBI" id="CHEBI:29105"/>
        <label>2</label>
    </ligand>
</feature>
<dbReference type="GO" id="GO:0000287">
    <property type="term" value="F:magnesium ion binding"/>
    <property type="evidence" value="ECO:0007669"/>
    <property type="project" value="UniProtKB-UniRule"/>
</dbReference>
<evidence type="ECO:0000313" key="10">
    <source>
        <dbReference type="EMBL" id="SQH72418.1"/>
    </source>
</evidence>
<keyword evidence="3 7" id="KW-0548">Nucleotidyltransferase</keyword>
<evidence type="ECO:0000256" key="6">
    <source>
        <dbReference type="ARBA" id="ARBA00048552"/>
    </source>
</evidence>
<feature type="binding site" evidence="7">
    <location>
        <position position="486"/>
    </location>
    <ligand>
        <name>Mg(2+)</name>
        <dbReference type="ChEBI" id="CHEBI:18420"/>
    </ligand>
</feature>
<dbReference type="InterPro" id="IPR012754">
    <property type="entry name" value="DNA-dir_RpoC_beta_prime_bact"/>
</dbReference>
<dbReference type="Gene3D" id="1.10.150.390">
    <property type="match status" value="1"/>
</dbReference>
<dbReference type="EMBL" id="LS483447">
    <property type="protein sequence ID" value="SQH72418.1"/>
    <property type="molecule type" value="Genomic_DNA"/>
</dbReference>
<feature type="binding site" evidence="7">
    <location>
        <position position="66"/>
    </location>
    <ligand>
        <name>Zn(2+)</name>
        <dbReference type="ChEBI" id="CHEBI:29105"/>
        <label>1</label>
    </ligand>
</feature>